<dbReference type="PANTHER" id="PTHR11946">
    <property type="entry name" value="VALYL-TRNA SYNTHETASES"/>
    <property type="match status" value="1"/>
</dbReference>
<dbReference type="Gene3D" id="3.90.740.10">
    <property type="entry name" value="Valyl/Leucyl/Isoleucyl-tRNA synthetase, editing domain"/>
    <property type="match status" value="1"/>
</dbReference>
<evidence type="ECO:0000256" key="5">
    <source>
        <dbReference type="ARBA" id="ARBA00022917"/>
    </source>
</evidence>
<dbReference type="OrthoDB" id="629407at2759"/>
<keyword evidence="5" id="KW-0648">Protein biosynthesis</keyword>
<dbReference type="SUPFAM" id="SSF52374">
    <property type="entry name" value="Nucleotidylyl transferase"/>
    <property type="match status" value="1"/>
</dbReference>
<dbReference type="EMBL" id="NBIV01000153">
    <property type="protein sequence ID" value="PXF42695.1"/>
    <property type="molecule type" value="Genomic_DNA"/>
</dbReference>
<evidence type="ECO:0000313" key="8">
    <source>
        <dbReference type="EMBL" id="PXF42695.1"/>
    </source>
</evidence>
<evidence type="ECO:0000256" key="6">
    <source>
        <dbReference type="ARBA" id="ARBA00023146"/>
    </source>
</evidence>
<dbReference type="AlphaFoldDB" id="A0A2V3IKT0"/>
<evidence type="ECO:0000256" key="1">
    <source>
        <dbReference type="ARBA" id="ARBA00013169"/>
    </source>
</evidence>
<comment type="caution">
    <text evidence="8">The sequence shown here is derived from an EMBL/GenBank/DDBJ whole genome shotgun (WGS) entry which is preliminary data.</text>
</comment>
<organism evidence="8 9">
    <name type="scientific">Gracilariopsis chorda</name>
    <dbReference type="NCBI Taxonomy" id="448386"/>
    <lineage>
        <taxon>Eukaryota</taxon>
        <taxon>Rhodophyta</taxon>
        <taxon>Florideophyceae</taxon>
        <taxon>Rhodymeniophycidae</taxon>
        <taxon>Gracilariales</taxon>
        <taxon>Gracilariaceae</taxon>
        <taxon>Gracilariopsis</taxon>
    </lineage>
</organism>
<keyword evidence="2 8" id="KW-0436">Ligase</keyword>
<evidence type="ECO:0000256" key="7">
    <source>
        <dbReference type="ARBA" id="ARBA00029936"/>
    </source>
</evidence>
<keyword evidence="6" id="KW-0030">Aminoacyl-tRNA synthetase</keyword>
<dbReference type="InterPro" id="IPR009008">
    <property type="entry name" value="Val/Leu/Ile-tRNA-synth_edit"/>
</dbReference>
<accession>A0A2V3IKT0</accession>
<dbReference type="GO" id="GO:0005524">
    <property type="term" value="F:ATP binding"/>
    <property type="evidence" value="ECO:0007669"/>
    <property type="project" value="UniProtKB-KW"/>
</dbReference>
<reference evidence="8 9" key="1">
    <citation type="journal article" date="2018" name="Mol. Biol. Evol.">
        <title>Analysis of the draft genome of the red seaweed Gracilariopsis chorda provides insights into genome size evolution in Rhodophyta.</title>
        <authorList>
            <person name="Lee J."/>
            <person name="Yang E.C."/>
            <person name="Graf L."/>
            <person name="Yang J.H."/>
            <person name="Qiu H."/>
            <person name="Zel Zion U."/>
            <person name="Chan C.X."/>
            <person name="Stephens T.G."/>
            <person name="Weber A.P.M."/>
            <person name="Boo G.H."/>
            <person name="Boo S.M."/>
            <person name="Kim K.M."/>
            <person name="Shin Y."/>
            <person name="Jung M."/>
            <person name="Lee S.J."/>
            <person name="Yim H.S."/>
            <person name="Lee J.H."/>
            <person name="Bhattacharya D."/>
            <person name="Yoon H.S."/>
        </authorList>
    </citation>
    <scope>NUCLEOTIDE SEQUENCE [LARGE SCALE GENOMIC DNA]</scope>
    <source>
        <strain evidence="8 9">SKKU-2015</strain>
        <tissue evidence="8">Whole body</tissue>
    </source>
</reference>
<proteinExistence type="predicted"/>
<protein>
    <recommendedName>
        <fullName evidence="1">valine--tRNA ligase</fullName>
        <ecNumber evidence="1">6.1.1.9</ecNumber>
    </recommendedName>
    <alternativeName>
        <fullName evidence="7">Valyl-tRNA synthetase</fullName>
    </alternativeName>
</protein>
<keyword evidence="3" id="KW-0547">Nucleotide-binding</keyword>
<dbReference type="GO" id="GO:0005829">
    <property type="term" value="C:cytosol"/>
    <property type="evidence" value="ECO:0007669"/>
    <property type="project" value="TreeGrafter"/>
</dbReference>
<evidence type="ECO:0000256" key="3">
    <source>
        <dbReference type="ARBA" id="ARBA00022741"/>
    </source>
</evidence>
<dbReference type="STRING" id="448386.A0A2V3IKT0"/>
<keyword evidence="4" id="KW-0067">ATP-binding</keyword>
<dbReference type="Proteomes" id="UP000247409">
    <property type="component" value="Unassembled WGS sequence"/>
</dbReference>
<evidence type="ECO:0000256" key="4">
    <source>
        <dbReference type="ARBA" id="ARBA00022840"/>
    </source>
</evidence>
<dbReference type="SUPFAM" id="SSF50677">
    <property type="entry name" value="ValRS/IleRS/LeuRS editing domain"/>
    <property type="match status" value="1"/>
</dbReference>
<dbReference type="GO" id="GO:0006438">
    <property type="term" value="P:valyl-tRNA aminoacylation"/>
    <property type="evidence" value="ECO:0007669"/>
    <property type="project" value="InterPro"/>
</dbReference>
<keyword evidence="9" id="KW-1185">Reference proteome</keyword>
<gene>
    <name evidence="8" type="ORF">BWQ96_07581</name>
</gene>
<evidence type="ECO:0000313" key="9">
    <source>
        <dbReference type="Proteomes" id="UP000247409"/>
    </source>
</evidence>
<dbReference type="GO" id="GO:0004832">
    <property type="term" value="F:valine-tRNA ligase activity"/>
    <property type="evidence" value="ECO:0007669"/>
    <property type="project" value="UniProtKB-EC"/>
</dbReference>
<dbReference type="GO" id="GO:0002161">
    <property type="term" value="F:aminoacyl-tRNA deacylase activity"/>
    <property type="evidence" value="ECO:0007669"/>
    <property type="project" value="InterPro"/>
</dbReference>
<dbReference type="PANTHER" id="PTHR11946:SF93">
    <property type="entry name" value="VALINE--TRNA LIGASE, CHLOROPLASTIC_MITOCHONDRIAL 2"/>
    <property type="match status" value="1"/>
</dbReference>
<dbReference type="EC" id="6.1.1.9" evidence="1"/>
<sequence>MIKNDYELGKMHNLSIINILNNDFILTSNEGSMAGLDRFEAQGKLWDAMDKEGHVIKIENHFNQVSKSYRGGEIVERLVCTQWFVKMTSLAKKAIGKVRDGDIFIELRRLEKVYCSKILRRMANWSCSLLRGRSGREPVTVMTFHWVDW</sequence>
<dbReference type="InterPro" id="IPR002303">
    <property type="entry name" value="Valyl-tRNA_ligase"/>
</dbReference>
<name>A0A2V3IKT0_9FLOR</name>
<evidence type="ECO:0000256" key="2">
    <source>
        <dbReference type="ARBA" id="ARBA00022598"/>
    </source>
</evidence>